<dbReference type="Proteomes" id="UP000467124">
    <property type="component" value="Unassembled WGS sequence"/>
</dbReference>
<dbReference type="Gene3D" id="1.10.10.10">
    <property type="entry name" value="Winged helix-like DNA-binding domain superfamily/Winged helix DNA-binding domain"/>
    <property type="match status" value="1"/>
</dbReference>
<dbReference type="InterPro" id="IPR005158">
    <property type="entry name" value="BTAD"/>
</dbReference>
<accession>A0A7K2IRP9</accession>
<dbReference type="Pfam" id="PF00931">
    <property type="entry name" value="NB-ARC"/>
    <property type="match status" value="1"/>
</dbReference>
<dbReference type="RefSeq" id="WP_161110813.1">
    <property type="nucleotide sequence ID" value="NZ_WWHY01000001.1"/>
</dbReference>
<evidence type="ECO:0000256" key="1">
    <source>
        <dbReference type="ARBA" id="ARBA00005820"/>
    </source>
</evidence>
<dbReference type="SUPFAM" id="SSF46894">
    <property type="entry name" value="C-terminal effector domain of the bipartite response regulators"/>
    <property type="match status" value="1"/>
</dbReference>
<evidence type="ECO:0000256" key="4">
    <source>
        <dbReference type="ARBA" id="ARBA00023163"/>
    </source>
</evidence>
<evidence type="ECO:0000256" key="2">
    <source>
        <dbReference type="ARBA" id="ARBA00023015"/>
    </source>
</evidence>
<dbReference type="InterPro" id="IPR019734">
    <property type="entry name" value="TPR_rpt"/>
</dbReference>
<evidence type="ECO:0000256" key="5">
    <source>
        <dbReference type="PROSITE-ProRule" id="PRU01091"/>
    </source>
</evidence>
<keyword evidence="3 5" id="KW-0238">DNA-binding</keyword>
<comment type="similarity">
    <text evidence="1">Belongs to the AfsR/DnrI/RedD regulatory family.</text>
</comment>
<dbReference type="Pfam" id="PF00486">
    <property type="entry name" value="Trans_reg_C"/>
    <property type="match status" value="1"/>
</dbReference>
<dbReference type="CDD" id="cd15831">
    <property type="entry name" value="BTAD"/>
    <property type="match status" value="1"/>
</dbReference>
<dbReference type="GO" id="GO:0006355">
    <property type="term" value="P:regulation of DNA-templated transcription"/>
    <property type="evidence" value="ECO:0007669"/>
    <property type="project" value="InterPro"/>
</dbReference>
<dbReference type="InterPro" id="IPR027417">
    <property type="entry name" value="P-loop_NTPase"/>
</dbReference>
<evidence type="ECO:0000259" key="7">
    <source>
        <dbReference type="PROSITE" id="PS51755"/>
    </source>
</evidence>
<feature type="domain" description="OmpR/PhoB-type" evidence="7">
    <location>
        <begin position="1"/>
        <end position="74"/>
    </location>
</feature>
<dbReference type="EMBL" id="WWHY01000001">
    <property type="protein sequence ID" value="MYR32621.1"/>
    <property type="molecule type" value="Genomic_DNA"/>
</dbReference>
<dbReference type="Gene3D" id="1.25.40.10">
    <property type="entry name" value="Tetratricopeptide repeat domain"/>
    <property type="match status" value="2"/>
</dbReference>
<dbReference type="InterPro" id="IPR036388">
    <property type="entry name" value="WH-like_DNA-bd_sf"/>
</dbReference>
<dbReference type="InterPro" id="IPR051677">
    <property type="entry name" value="AfsR-DnrI-RedD_regulator"/>
</dbReference>
<dbReference type="InterPro" id="IPR001867">
    <property type="entry name" value="OmpR/PhoB-type_DNA-bd"/>
</dbReference>
<evidence type="ECO:0000256" key="3">
    <source>
        <dbReference type="ARBA" id="ARBA00023125"/>
    </source>
</evidence>
<dbReference type="SUPFAM" id="SSF52540">
    <property type="entry name" value="P-loop containing nucleoside triphosphate hydrolases"/>
    <property type="match status" value="1"/>
</dbReference>
<dbReference type="Pfam" id="PF03704">
    <property type="entry name" value="BTAD"/>
    <property type="match status" value="1"/>
</dbReference>
<dbReference type="Gene3D" id="3.40.50.300">
    <property type="entry name" value="P-loop containing nucleotide triphosphate hydrolases"/>
    <property type="match status" value="1"/>
</dbReference>
<dbReference type="SMART" id="SM00028">
    <property type="entry name" value="TPR"/>
    <property type="match status" value="5"/>
</dbReference>
<feature type="region of interest" description="Disordered" evidence="6">
    <location>
        <begin position="982"/>
        <end position="1009"/>
    </location>
</feature>
<dbReference type="InterPro" id="IPR016032">
    <property type="entry name" value="Sig_transdc_resp-reg_C-effctor"/>
</dbReference>
<keyword evidence="4" id="KW-0804">Transcription</keyword>
<protein>
    <submittedName>
        <fullName evidence="8">SARP family transcriptional regulator</fullName>
    </submittedName>
</protein>
<dbReference type="InterPro" id="IPR002182">
    <property type="entry name" value="NB-ARC"/>
</dbReference>
<keyword evidence="2" id="KW-0805">Transcription regulation</keyword>
<dbReference type="PANTHER" id="PTHR35807">
    <property type="entry name" value="TRANSCRIPTIONAL REGULATOR REDD-RELATED"/>
    <property type="match status" value="1"/>
</dbReference>
<evidence type="ECO:0000313" key="9">
    <source>
        <dbReference type="Proteomes" id="UP000467124"/>
    </source>
</evidence>
<dbReference type="PROSITE" id="PS51755">
    <property type="entry name" value="OMPR_PHOB"/>
    <property type="match status" value="1"/>
</dbReference>
<dbReference type="SMART" id="SM01043">
    <property type="entry name" value="BTAD"/>
    <property type="match status" value="1"/>
</dbReference>
<dbReference type="GO" id="GO:0003677">
    <property type="term" value="F:DNA binding"/>
    <property type="evidence" value="ECO:0007669"/>
    <property type="project" value="UniProtKB-UniRule"/>
</dbReference>
<dbReference type="InterPro" id="IPR011990">
    <property type="entry name" value="TPR-like_helical_dom_sf"/>
</dbReference>
<gene>
    <name evidence="8" type="ORF">GTW20_10130</name>
</gene>
<feature type="compositionally biased region" description="Low complexity" evidence="6">
    <location>
        <begin position="241"/>
        <end position="251"/>
    </location>
</feature>
<evidence type="ECO:0000313" key="8">
    <source>
        <dbReference type="EMBL" id="MYR32621.1"/>
    </source>
</evidence>
<reference evidence="8 9" key="1">
    <citation type="journal article" date="2019" name="Nat. Commun.">
        <title>The antimicrobial potential of Streptomyces from insect microbiomes.</title>
        <authorList>
            <person name="Chevrette M.G."/>
            <person name="Carlson C.M."/>
            <person name="Ortega H.E."/>
            <person name="Thomas C."/>
            <person name="Ananiev G.E."/>
            <person name="Barns K.J."/>
            <person name="Book A.J."/>
            <person name="Cagnazzo J."/>
            <person name="Carlos C."/>
            <person name="Flanigan W."/>
            <person name="Grubbs K.J."/>
            <person name="Horn H.A."/>
            <person name="Hoffmann F.M."/>
            <person name="Klassen J.L."/>
            <person name="Knack J.J."/>
            <person name="Lewin G.R."/>
            <person name="McDonald B.R."/>
            <person name="Muller L."/>
            <person name="Melo W.G.P."/>
            <person name="Pinto-Tomas A.A."/>
            <person name="Schmitz A."/>
            <person name="Wendt-Pienkowski E."/>
            <person name="Wildman S."/>
            <person name="Zhao M."/>
            <person name="Zhang F."/>
            <person name="Bugni T.S."/>
            <person name="Andes D.R."/>
            <person name="Pupo M.T."/>
            <person name="Currie C.R."/>
        </authorList>
    </citation>
    <scope>NUCLEOTIDE SEQUENCE [LARGE SCALE GENOMIC DNA]</scope>
    <source>
        <strain evidence="8 9">SID5840</strain>
    </source>
</reference>
<evidence type="ECO:0000256" key="6">
    <source>
        <dbReference type="SAM" id="MobiDB-lite"/>
    </source>
</evidence>
<dbReference type="SMART" id="SM00862">
    <property type="entry name" value="Trans_reg_C"/>
    <property type="match status" value="1"/>
</dbReference>
<dbReference type="AlphaFoldDB" id="A0A7K2IRP9"/>
<sequence>MRIPPGRQQVVLSALLLDAGRVVSTDSLVDAIWDEDPPGTARTQVQICISRLRKSLASTGAVLVTRPPGYLLQADADAIDVRRCERLAAEAEVVIREGRDAEAAVLLRKATGLWRGATLSGVSSRSLGTKATRLDESRISLIETYLDLELGLGLHHGLIGEITALVEDFPLRERLRGQLMVALYRSGRQAEALETYRRGRDLLIDELGLEPGGELRSLESAILSADPSLLGRIRTPDPGASSVSTPSTVPVRTGVARPRSEKAVDDPGSSPAGIEARPRQLPADTADFVGRSEWIKAVESTLTVPERGHAVGVAVVIGRPGVGKSAMAVHVAHRLGEERFPDGQLYCDLRGSRDQPTETADALARFLRALGIPGQAVPEGRDERAEMYRSLLSDRRVLVVLDDARSERQVEDLLPGSSGCGVIVTSRARLTGVPGAVLAELDVLEKGPSLDLLRRIVGPDRVDGEPAAAEALVRSVGRLPLALRIVAARLAARPHWSLASMVNRLSDERHRLDELTHGELGVRASLSLTYDGMDALTRRTLRLFALTEGASQPGWVAGALLDDRRLYPSDLLEPLVDAQMLDVTGIDPGGDPRYRYHDIIRLFARERLLEQETESDRAEATVRLVGGWLGLVDEANRRIHGGDYLLLHGEGSRWRPPRRLVERVLVDPMDWLEGEQDNLYAAVDIAAAAGLDELCWDLAVSLLTLFGRRCHTDEWAAANRSAMEAVRAADNRRGIAALTFSYGCLYLDQRRNDEAELAMTTALEAFTGLDDTLGRAKCLRELAHLANMGGDRRRALEYCERAHTGFESIGDIAGMGRALLLSGHLYMSLGEEERGMDCLLRAREYAETTGDPRSRAQVMRRLGQYALLRGEHKEAFGILSESFELVRELRDPIGEGYLLHDLGRVSGSLGRTDEARGFLGRSLAVREQIRDREGRAEVGLDLARLLAGLGEREQAIELAEQAAGVFSERGSKRELAEAEEIIGTLRPRAPRGRSSGCSGPSRHRRGRSR</sequence>
<feature type="DNA-binding region" description="OmpR/PhoB-type" evidence="5">
    <location>
        <begin position="1"/>
        <end position="74"/>
    </location>
</feature>
<dbReference type="PRINTS" id="PR00364">
    <property type="entry name" value="DISEASERSIST"/>
</dbReference>
<comment type="caution">
    <text evidence="8">The sequence shown here is derived from an EMBL/GenBank/DDBJ whole genome shotgun (WGS) entry which is preliminary data.</text>
</comment>
<dbReference type="PANTHER" id="PTHR35807:SF1">
    <property type="entry name" value="TRANSCRIPTIONAL REGULATOR REDD"/>
    <property type="match status" value="1"/>
</dbReference>
<feature type="region of interest" description="Disordered" evidence="6">
    <location>
        <begin position="233"/>
        <end position="276"/>
    </location>
</feature>
<dbReference type="SUPFAM" id="SSF48452">
    <property type="entry name" value="TPR-like"/>
    <property type="match status" value="2"/>
</dbReference>
<proteinExistence type="inferred from homology"/>
<organism evidence="8 9">
    <name type="scientific">Nocardiopsis alba</name>
    <dbReference type="NCBI Taxonomy" id="53437"/>
    <lineage>
        <taxon>Bacteria</taxon>
        <taxon>Bacillati</taxon>
        <taxon>Actinomycetota</taxon>
        <taxon>Actinomycetes</taxon>
        <taxon>Streptosporangiales</taxon>
        <taxon>Nocardiopsidaceae</taxon>
        <taxon>Nocardiopsis</taxon>
    </lineage>
</organism>
<name>A0A7K2IRP9_9ACTN</name>
<dbReference type="GO" id="GO:0043531">
    <property type="term" value="F:ADP binding"/>
    <property type="evidence" value="ECO:0007669"/>
    <property type="project" value="InterPro"/>
</dbReference>
<dbReference type="GO" id="GO:0000160">
    <property type="term" value="P:phosphorelay signal transduction system"/>
    <property type="evidence" value="ECO:0007669"/>
    <property type="project" value="InterPro"/>
</dbReference>
<dbReference type="Pfam" id="PF13424">
    <property type="entry name" value="TPR_12"/>
    <property type="match status" value="1"/>
</dbReference>